<comment type="caution">
    <text evidence="3">The sequence shown here is derived from an EMBL/GenBank/DDBJ whole genome shotgun (WGS) entry which is preliminary data.</text>
</comment>
<dbReference type="Gene3D" id="3.30.2310.20">
    <property type="entry name" value="RelE-like"/>
    <property type="match status" value="1"/>
</dbReference>
<organism evidence="3 4">
    <name type="scientific">Sphingomonas albertensis</name>
    <dbReference type="NCBI Taxonomy" id="2762591"/>
    <lineage>
        <taxon>Bacteria</taxon>
        <taxon>Pseudomonadati</taxon>
        <taxon>Pseudomonadota</taxon>
        <taxon>Alphaproteobacteria</taxon>
        <taxon>Sphingomonadales</taxon>
        <taxon>Sphingomonadaceae</taxon>
        <taxon>Sphingomonas</taxon>
    </lineage>
</organism>
<gene>
    <name evidence="3" type="ORF">H8S47_16070</name>
</gene>
<dbReference type="InterPro" id="IPR007712">
    <property type="entry name" value="RelE/ParE_toxin"/>
</dbReference>
<evidence type="ECO:0000256" key="2">
    <source>
        <dbReference type="ARBA" id="ARBA00022649"/>
    </source>
</evidence>
<comment type="similarity">
    <text evidence="1">Belongs to the RelE toxin family.</text>
</comment>
<evidence type="ECO:0000313" key="3">
    <source>
        <dbReference type="EMBL" id="MBC3943193.1"/>
    </source>
</evidence>
<accession>A0ABR7ARU4</accession>
<dbReference type="InterPro" id="IPR051803">
    <property type="entry name" value="TA_system_RelE-like_toxin"/>
</dbReference>
<keyword evidence="4" id="KW-1185">Reference proteome</keyword>
<dbReference type="EMBL" id="JACONT010000043">
    <property type="protein sequence ID" value="MBC3943193.1"/>
    <property type="molecule type" value="Genomic_DNA"/>
</dbReference>
<name>A0ABR7ARU4_9SPHN</name>
<proteinExistence type="inferred from homology"/>
<dbReference type="InterPro" id="IPR035093">
    <property type="entry name" value="RelE/ParE_toxin_dom_sf"/>
</dbReference>
<dbReference type="Proteomes" id="UP000597613">
    <property type="component" value="Unassembled WGS sequence"/>
</dbReference>
<dbReference type="PANTHER" id="PTHR33755">
    <property type="entry name" value="TOXIN PARE1-RELATED"/>
    <property type="match status" value="1"/>
</dbReference>
<keyword evidence="2" id="KW-1277">Toxin-antitoxin system</keyword>
<sequence length="94" mass="10848">MSRATWTPLAQIDLARIDDFNARRDLDYADLVGRAAIAAGNFLADFPGAGPIVDRDERKWRVPETDYVLIYRIVPHGVEILRAYHGRENWRRQP</sequence>
<dbReference type="RefSeq" id="WP_187504792.1">
    <property type="nucleotide sequence ID" value="NZ_CP162536.1"/>
</dbReference>
<dbReference type="Pfam" id="PF05016">
    <property type="entry name" value="ParE_toxin"/>
    <property type="match status" value="1"/>
</dbReference>
<evidence type="ECO:0000256" key="1">
    <source>
        <dbReference type="ARBA" id="ARBA00006226"/>
    </source>
</evidence>
<protein>
    <submittedName>
        <fullName evidence="3">Type II toxin-antitoxin system RelE/ParE family toxin</fullName>
    </submittedName>
</protein>
<evidence type="ECO:0000313" key="4">
    <source>
        <dbReference type="Proteomes" id="UP000597613"/>
    </source>
</evidence>
<reference evidence="3 4" key="1">
    <citation type="submission" date="2020-08" db="EMBL/GenBank/DDBJ databases">
        <title>Putative novel bacterial strains isolated from necrotic wheat leaf tissues caused by Xanthomonas translucens.</title>
        <authorList>
            <person name="Tambong J.T."/>
        </authorList>
    </citation>
    <scope>NUCLEOTIDE SEQUENCE [LARGE SCALE GENOMIC DNA]</scope>
    <source>
        <strain evidence="4">DOAB 1063</strain>
    </source>
</reference>